<reference evidence="2 3" key="1">
    <citation type="submission" date="2021-01" db="EMBL/GenBank/DDBJ databases">
        <title>Genomic Encyclopedia of Type Strains, Phase IV (KMG-IV): sequencing the most valuable type-strain genomes for metagenomic binning, comparative biology and taxonomic classification.</title>
        <authorList>
            <person name="Goeker M."/>
        </authorList>
    </citation>
    <scope>NUCLEOTIDE SEQUENCE [LARGE SCALE GENOMIC DNA]</scope>
    <source>
        <strain evidence="2 3">DSM 104297</strain>
    </source>
</reference>
<evidence type="ECO:0000256" key="1">
    <source>
        <dbReference type="SAM" id="MobiDB-lite"/>
    </source>
</evidence>
<organism evidence="2 3">
    <name type="scientific">Priestia iocasae</name>
    <dbReference type="NCBI Taxonomy" id="2291674"/>
    <lineage>
        <taxon>Bacteria</taxon>
        <taxon>Bacillati</taxon>
        <taxon>Bacillota</taxon>
        <taxon>Bacilli</taxon>
        <taxon>Bacillales</taxon>
        <taxon>Bacillaceae</taxon>
        <taxon>Priestia</taxon>
    </lineage>
</organism>
<dbReference type="EMBL" id="JAFBFC010000003">
    <property type="protein sequence ID" value="MBM7703307.1"/>
    <property type="molecule type" value="Genomic_DNA"/>
</dbReference>
<dbReference type="Proteomes" id="UP000809829">
    <property type="component" value="Unassembled WGS sequence"/>
</dbReference>
<name>A0ABS2QV45_9BACI</name>
<feature type="region of interest" description="Disordered" evidence="1">
    <location>
        <begin position="1"/>
        <end position="42"/>
    </location>
</feature>
<feature type="region of interest" description="Disordered" evidence="1">
    <location>
        <begin position="69"/>
        <end position="127"/>
    </location>
</feature>
<accession>A0ABS2QV45</accession>
<feature type="compositionally biased region" description="Low complexity" evidence="1">
    <location>
        <begin position="80"/>
        <end position="89"/>
    </location>
</feature>
<protein>
    <submittedName>
        <fullName evidence="2">Uncharacterized protein</fullName>
    </submittedName>
</protein>
<evidence type="ECO:0000313" key="3">
    <source>
        <dbReference type="Proteomes" id="UP000809829"/>
    </source>
</evidence>
<evidence type="ECO:0000313" key="2">
    <source>
        <dbReference type="EMBL" id="MBM7703307.1"/>
    </source>
</evidence>
<gene>
    <name evidence="2" type="ORF">JOC83_002154</name>
</gene>
<keyword evidence="3" id="KW-1185">Reference proteome</keyword>
<dbReference type="RefSeq" id="WP_205186951.1">
    <property type="nucleotide sequence ID" value="NZ_JAFBFC010000003.1"/>
</dbReference>
<feature type="compositionally biased region" description="Polar residues" evidence="1">
    <location>
        <begin position="97"/>
        <end position="127"/>
    </location>
</feature>
<sequence>MFFRNRDLNGEVQEDGANKPRGFMFQEPKEKQSEEADLVPDTDIDAEIEEDFNELEEELQQIDEIERCQTEDSANRDVFNSNGNSNPSRSNRHRSNFISNDRSVVERQSSNNSKRIFQDGNQQELRF</sequence>
<proteinExistence type="predicted"/>
<comment type="caution">
    <text evidence="2">The sequence shown here is derived from an EMBL/GenBank/DDBJ whole genome shotgun (WGS) entry which is preliminary data.</text>
</comment>